<evidence type="ECO:0000256" key="2">
    <source>
        <dbReference type="ARBA" id="ARBA00007276"/>
    </source>
</evidence>
<dbReference type="GO" id="GO:0000727">
    <property type="term" value="P:double-strand break repair via break-induced replication"/>
    <property type="evidence" value="ECO:0007669"/>
    <property type="project" value="TreeGrafter"/>
</dbReference>
<dbReference type="GO" id="GO:0031261">
    <property type="term" value="C:DNA replication preinitiation complex"/>
    <property type="evidence" value="ECO:0007669"/>
    <property type="project" value="TreeGrafter"/>
</dbReference>
<dbReference type="GO" id="GO:0003688">
    <property type="term" value="F:DNA replication origin binding"/>
    <property type="evidence" value="ECO:0007669"/>
    <property type="project" value="TreeGrafter"/>
</dbReference>
<reference evidence="10" key="1">
    <citation type="submission" date="2016-05" db="EMBL/GenBank/DDBJ databases">
        <title>Comparative genomics of biotechnologically important yeasts.</title>
        <authorList>
            <consortium name="DOE Joint Genome Institute"/>
            <person name="Riley R."/>
            <person name="Haridas S."/>
            <person name="Wolfe K.H."/>
            <person name="Lopes M.R."/>
            <person name="Hittinger C.T."/>
            <person name="Goker M."/>
            <person name="Salamov A."/>
            <person name="Wisecaver J."/>
            <person name="Long T.M."/>
            <person name="Aerts A.L."/>
            <person name="Barry K."/>
            <person name="Choi C."/>
            <person name="Clum A."/>
            <person name="Coughlan A.Y."/>
            <person name="Deshpande S."/>
            <person name="Douglass A.P."/>
            <person name="Hanson S.J."/>
            <person name="Klenk H.-P."/>
            <person name="Labutti K."/>
            <person name="Lapidus A."/>
            <person name="Lindquist E."/>
            <person name="Lipzen A."/>
            <person name="Meier-Kolthoff J.P."/>
            <person name="Ohm R.A."/>
            <person name="Otillar R.P."/>
            <person name="Pangilinan J."/>
            <person name="Peng Y."/>
            <person name="Rokas A."/>
            <person name="Rosa C.A."/>
            <person name="Scheuner C."/>
            <person name="Sibirny A.A."/>
            <person name="Slot J.C."/>
            <person name="Stielow J.B."/>
            <person name="Sun H."/>
            <person name="Kurtzman C.P."/>
            <person name="Blackwell M."/>
            <person name="Grigoriev I.V."/>
            <person name="Jeffries T.W."/>
        </authorList>
    </citation>
    <scope>NUCLEOTIDE SEQUENCE [LARGE SCALE GENOMIC DNA]</scope>
    <source>
        <strain evidence="10">NRRL Y-12698</strain>
    </source>
</reference>
<accession>A0A1E3QU39</accession>
<evidence type="ECO:0000256" key="5">
    <source>
        <dbReference type="ARBA" id="ARBA00023242"/>
    </source>
</evidence>
<keyword evidence="4 7" id="KW-0235">DNA replication</keyword>
<evidence type="ECO:0000256" key="8">
    <source>
        <dbReference type="SAM" id="MobiDB-lite"/>
    </source>
</evidence>
<dbReference type="GO" id="GO:0006270">
    <property type="term" value="P:DNA replication initiation"/>
    <property type="evidence" value="ECO:0007669"/>
    <property type="project" value="UniProtKB-UniRule"/>
</dbReference>
<dbReference type="GO" id="GO:0003697">
    <property type="term" value="F:single-stranded DNA binding"/>
    <property type="evidence" value="ECO:0007669"/>
    <property type="project" value="TreeGrafter"/>
</dbReference>
<evidence type="ECO:0000256" key="7">
    <source>
        <dbReference type="RuleBase" id="RU367067"/>
    </source>
</evidence>
<gene>
    <name evidence="9" type="ORF">BABINDRAFT_165792</name>
</gene>
<evidence type="ECO:0000313" key="9">
    <source>
        <dbReference type="EMBL" id="ODQ81074.1"/>
    </source>
</evidence>
<dbReference type="Gene3D" id="1.10.10.1460">
    <property type="match status" value="1"/>
</dbReference>
<evidence type="ECO:0000313" key="10">
    <source>
        <dbReference type="Proteomes" id="UP000094336"/>
    </source>
</evidence>
<dbReference type="PANTHER" id="PTHR28124">
    <property type="entry name" value="DNA REPLICATION REGULATOR SLD2"/>
    <property type="match status" value="1"/>
</dbReference>
<evidence type="ECO:0000256" key="4">
    <source>
        <dbReference type="ARBA" id="ARBA00022705"/>
    </source>
</evidence>
<feature type="region of interest" description="Disordered" evidence="8">
    <location>
        <begin position="234"/>
        <end position="256"/>
    </location>
</feature>
<keyword evidence="6 7" id="KW-0131">Cell cycle</keyword>
<dbReference type="CDD" id="cd22289">
    <property type="entry name" value="RecQL4_SLD2_NTD"/>
    <property type="match status" value="1"/>
</dbReference>
<dbReference type="EMBL" id="KV454428">
    <property type="protein sequence ID" value="ODQ81074.1"/>
    <property type="molecule type" value="Genomic_DNA"/>
</dbReference>
<feature type="compositionally biased region" description="Basic residues" evidence="8">
    <location>
        <begin position="320"/>
        <end position="335"/>
    </location>
</feature>
<dbReference type="RefSeq" id="XP_018986402.1">
    <property type="nucleotide sequence ID" value="XM_019130369.1"/>
</dbReference>
<dbReference type="GeneID" id="30148222"/>
<comment type="function">
    <text evidence="7">Has a role in the initiation of DNA replication. Required at S-phase checkpoint.</text>
</comment>
<keyword evidence="10" id="KW-1185">Reference proteome</keyword>
<evidence type="ECO:0000256" key="3">
    <source>
        <dbReference type="ARBA" id="ARBA00018363"/>
    </source>
</evidence>
<dbReference type="GO" id="GO:1902977">
    <property type="term" value="P:mitotic DNA replication preinitiation complex assembly"/>
    <property type="evidence" value="ECO:0007669"/>
    <property type="project" value="TreeGrafter"/>
</dbReference>
<dbReference type="InterPro" id="IPR040203">
    <property type="entry name" value="Sld2"/>
</dbReference>
<comment type="subcellular location">
    <subcellularLocation>
        <location evidence="1 7">Nucleus</location>
    </subcellularLocation>
</comment>
<name>A0A1E3QU39_9ASCO</name>
<comment type="similarity">
    <text evidence="2 7">Belongs to the SLD2 family.</text>
</comment>
<feature type="region of interest" description="Disordered" evidence="8">
    <location>
        <begin position="135"/>
        <end position="216"/>
    </location>
</feature>
<keyword evidence="5 7" id="KW-0539">Nucleus</keyword>
<dbReference type="Proteomes" id="UP000094336">
    <property type="component" value="Unassembled WGS sequence"/>
</dbReference>
<feature type="compositionally biased region" description="Basic and acidic residues" evidence="8">
    <location>
        <begin position="304"/>
        <end position="314"/>
    </location>
</feature>
<dbReference type="PANTHER" id="PTHR28124:SF1">
    <property type="entry name" value="DNA REPLICATION REGULATOR SLD2"/>
    <property type="match status" value="1"/>
</dbReference>
<dbReference type="InterPro" id="IPR021110">
    <property type="entry name" value="DNA_rep_checkpnt_protein"/>
</dbReference>
<dbReference type="Pfam" id="PF11719">
    <property type="entry name" value="Drc1-Sld2"/>
    <property type="match status" value="1"/>
</dbReference>
<feature type="compositionally biased region" description="Basic and acidic residues" evidence="8">
    <location>
        <begin position="336"/>
        <end position="351"/>
    </location>
</feature>
<organism evidence="9 10">
    <name type="scientific">Babjeviella inositovora NRRL Y-12698</name>
    <dbReference type="NCBI Taxonomy" id="984486"/>
    <lineage>
        <taxon>Eukaryota</taxon>
        <taxon>Fungi</taxon>
        <taxon>Dikarya</taxon>
        <taxon>Ascomycota</taxon>
        <taxon>Saccharomycotina</taxon>
        <taxon>Pichiomycetes</taxon>
        <taxon>Serinales incertae sedis</taxon>
        <taxon>Babjeviella</taxon>
    </lineage>
</organism>
<sequence length="351" mass="39393">MLESLKLEIKTWEHAFSTQNGRPPQKEDIKRDAAIAQKYKHYRTLKLSSTKPKTSETTNTPALPAVTYDATTVSHNVTPIRSRYISPSVFQTQTPIKTSPTSGLYDSPLGPFLFKELGPTPQLDGRVMGLFEIITTPGSTPEKPAPAPSVPVEATQREFTTPSKRPRRLSFGSCSTPTRKHLNFDPSEDMPSPRKLTSSPKRANPRTPQHQMAAASAETPSAYFRASRSHIAPTKTPVRAPGALSLTSPSPFGPSRNVRKSLSTMFNEIQSFLTTKEDEEVIQELHLQRQIEAEEAEMERMIAEDQERNKEVARNYKGGKPWKKKGQKRTTRKVRINVDPRMVAERMKKSQ</sequence>
<protein>
    <recommendedName>
        <fullName evidence="3 7">DNA replication regulator SLD2</fullName>
    </recommendedName>
</protein>
<dbReference type="FunFam" id="1.10.10.1460:FF:000001">
    <property type="entry name" value="DNA replication regulator Sld2"/>
    <property type="match status" value="1"/>
</dbReference>
<feature type="region of interest" description="Disordered" evidence="8">
    <location>
        <begin position="304"/>
        <end position="351"/>
    </location>
</feature>
<feature type="compositionally biased region" description="Polar residues" evidence="8">
    <location>
        <begin position="195"/>
        <end position="210"/>
    </location>
</feature>
<dbReference type="OrthoDB" id="4097066at2759"/>
<evidence type="ECO:0000256" key="6">
    <source>
        <dbReference type="ARBA" id="ARBA00023306"/>
    </source>
</evidence>
<evidence type="ECO:0000256" key="1">
    <source>
        <dbReference type="ARBA" id="ARBA00004123"/>
    </source>
</evidence>
<proteinExistence type="inferred from homology"/>
<dbReference type="AlphaFoldDB" id="A0A1E3QU39"/>